<evidence type="ECO:0000313" key="3">
    <source>
        <dbReference type="EMBL" id="KAJ4390727.1"/>
    </source>
</evidence>
<reference evidence="3" key="1">
    <citation type="submission" date="2022-10" db="EMBL/GenBank/DDBJ databases">
        <title>Tapping the CABI collections for fungal endophytes: first genome assemblies for Collariella, Neodidymelliopsis, Ascochyta clinopodiicola, Didymella pomorum, Didymosphaeria variabile, Neocosmospora piperis and Neocucurbitaria cava.</title>
        <authorList>
            <person name="Hill R."/>
        </authorList>
    </citation>
    <scope>NUCLEOTIDE SEQUENCE</scope>
    <source>
        <strain evidence="3">IMI 355082</strain>
    </source>
</reference>
<feature type="region of interest" description="Disordered" evidence="2">
    <location>
        <begin position="355"/>
        <end position="377"/>
    </location>
</feature>
<accession>A0A9W8YQW3</accession>
<feature type="coiled-coil region" evidence="1">
    <location>
        <begin position="257"/>
        <end position="286"/>
    </location>
</feature>
<feature type="compositionally biased region" description="Basic and acidic residues" evidence="2">
    <location>
        <begin position="92"/>
        <end position="101"/>
    </location>
</feature>
<feature type="compositionally biased region" description="Basic and acidic residues" evidence="2">
    <location>
        <begin position="465"/>
        <end position="493"/>
    </location>
</feature>
<evidence type="ECO:0000256" key="1">
    <source>
        <dbReference type="SAM" id="Coils"/>
    </source>
</evidence>
<gene>
    <name evidence="3" type="primary">BFR1</name>
    <name evidence="3" type="ORF">N0V93_004325</name>
</gene>
<dbReference type="GO" id="GO:0005783">
    <property type="term" value="C:endoplasmic reticulum"/>
    <property type="evidence" value="ECO:0007669"/>
    <property type="project" value="TreeGrafter"/>
</dbReference>
<feature type="region of interest" description="Disordered" evidence="2">
    <location>
        <begin position="1"/>
        <end position="21"/>
    </location>
</feature>
<keyword evidence="4" id="KW-1185">Reference proteome</keyword>
<feature type="compositionally biased region" description="Low complexity" evidence="2">
    <location>
        <begin position="1"/>
        <end position="11"/>
    </location>
</feature>
<proteinExistence type="predicted"/>
<evidence type="ECO:0000256" key="2">
    <source>
        <dbReference type="SAM" id="MobiDB-lite"/>
    </source>
</evidence>
<feature type="coiled-coil region" evidence="1">
    <location>
        <begin position="163"/>
        <end position="230"/>
    </location>
</feature>
<feature type="region of interest" description="Disordered" evidence="2">
    <location>
        <begin position="75"/>
        <end position="101"/>
    </location>
</feature>
<organism evidence="3 4">
    <name type="scientific">Gnomoniopsis smithogilvyi</name>
    <dbReference type="NCBI Taxonomy" id="1191159"/>
    <lineage>
        <taxon>Eukaryota</taxon>
        <taxon>Fungi</taxon>
        <taxon>Dikarya</taxon>
        <taxon>Ascomycota</taxon>
        <taxon>Pezizomycotina</taxon>
        <taxon>Sordariomycetes</taxon>
        <taxon>Sordariomycetidae</taxon>
        <taxon>Diaporthales</taxon>
        <taxon>Gnomoniaceae</taxon>
        <taxon>Gnomoniopsis</taxon>
    </lineage>
</organism>
<protein>
    <submittedName>
        <fullName evidence="3">Multicopy suppressor of BFA (Brefeldin A)</fullName>
    </submittedName>
</protein>
<keyword evidence="1" id="KW-0175">Coiled coil</keyword>
<dbReference type="GO" id="GO:0003729">
    <property type="term" value="F:mRNA binding"/>
    <property type="evidence" value="ECO:0007669"/>
    <property type="project" value="TreeGrafter"/>
</dbReference>
<evidence type="ECO:0000313" key="4">
    <source>
        <dbReference type="Proteomes" id="UP001140453"/>
    </source>
</evidence>
<dbReference type="PANTHER" id="PTHR31027">
    <property type="entry name" value="NUCLEAR SEGREGATION PROTEIN BFR1"/>
    <property type="match status" value="1"/>
</dbReference>
<feature type="region of interest" description="Disordered" evidence="2">
    <location>
        <begin position="437"/>
        <end position="493"/>
    </location>
</feature>
<dbReference type="GO" id="GO:0042175">
    <property type="term" value="C:nuclear outer membrane-endoplasmic reticulum membrane network"/>
    <property type="evidence" value="ECO:0007669"/>
    <property type="project" value="TreeGrafter"/>
</dbReference>
<dbReference type="Proteomes" id="UP001140453">
    <property type="component" value="Unassembled WGS sequence"/>
</dbReference>
<dbReference type="PANTHER" id="PTHR31027:SF2">
    <property type="entry name" value="LEBERCILIN DOMAIN-CONTAINING PROTEIN"/>
    <property type="match status" value="1"/>
</dbReference>
<dbReference type="OrthoDB" id="2195113at2759"/>
<sequence>MADDAAATTAASTRPQKPDEAAFKETVAKLEKEHTQVKNQLDAVKAKIDLASPGKNPENPTQKRRAELIAQLNEIKQKQGAGKTSRNAAQDNIKRMDDQMREKKKEIKTIIDTVGFSSEAEVDAKIKDLDAQVGAGRMTLLEEKKTVEQIGKLRRSRKQLAAIGEKQKAVDELQAKIQEIKGTSKNPEANALSDKYKELQTELDGIKAEQDAAYKELNSLRDERSKLQAQQREKWDAMKKYKDEYHTNRKAFNNWEREQKQKAWERQKSERDRIEKERKLERAQKMLAEASDPAYLDEIRRGNSLLHFFDPSFVAEKTPLITRSGLEAQADRKVDDSGIKGVKILSKKANDDEYMPAAKKGKKGKKNNASAAKTSSYNCPPSVIEDCAFMGIDPPVNAEEVPAVVEKIKAKLDHWKADQANQTQKNIEKAKKEIEKIEAEEAKEKDPKKTVSGSATPNGGAAAENGDKAVDEVTDKVKETALEETKGEEVTAA</sequence>
<dbReference type="GO" id="GO:1990904">
    <property type="term" value="C:ribonucleoprotein complex"/>
    <property type="evidence" value="ECO:0007669"/>
    <property type="project" value="TreeGrafter"/>
</dbReference>
<name>A0A9W8YQW3_9PEZI</name>
<dbReference type="EMBL" id="JAPEVB010000003">
    <property type="protein sequence ID" value="KAJ4390727.1"/>
    <property type="molecule type" value="Genomic_DNA"/>
</dbReference>
<comment type="caution">
    <text evidence="3">The sequence shown here is derived from an EMBL/GenBank/DDBJ whole genome shotgun (WGS) entry which is preliminary data.</text>
</comment>
<dbReference type="InterPro" id="IPR039604">
    <property type="entry name" value="Bfr1"/>
</dbReference>
<dbReference type="AlphaFoldDB" id="A0A9W8YQW3"/>
<feature type="compositionally biased region" description="Basic and acidic residues" evidence="2">
    <location>
        <begin position="437"/>
        <end position="449"/>
    </location>
</feature>
<dbReference type="GO" id="GO:0008298">
    <property type="term" value="P:intracellular mRNA localization"/>
    <property type="evidence" value="ECO:0007669"/>
    <property type="project" value="TreeGrafter"/>
</dbReference>